<dbReference type="Proteomes" id="UP000827133">
    <property type="component" value="Unassembled WGS sequence"/>
</dbReference>
<evidence type="ECO:0000313" key="2">
    <source>
        <dbReference type="EMBL" id="KAG9499623.1"/>
    </source>
</evidence>
<gene>
    <name evidence="2" type="ORF">J7337_008082</name>
</gene>
<organism evidence="2 3">
    <name type="scientific">Fusarium musae</name>
    <dbReference type="NCBI Taxonomy" id="1042133"/>
    <lineage>
        <taxon>Eukaryota</taxon>
        <taxon>Fungi</taxon>
        <taxon>Dikarya</taxon>
        <taxon>Ascomycota</taxon>
        <taxon>Pezizomycotina</taxon>
        <taxon>Sordariomycetes</taxon>
        <taxon>Hypocreomycetidae</taxon>
        <taxon>Hypocreales</taxon>
        <taxon>Nectriaceae</taxon>
        <taxon>Fusarium</taxon>
    </lineage>
</organism>
<keyword evidence="3" id="KW-1185">Reference proteome</keyword>
<comment type="caution">
    <text evidence="2">The sequence shown here is derived from an EMBL/GenBank/DDBJ whole genome shotgun (WGS) entry which is preliminary data.</text>
</comment>
<protein>
    <submittedName>
        <fullName evidence="2">Uncharacterized protein</fullName>
    </submittedName>
</protein>
<feature type="compositionally biased region" description="Basic and acidic residues" evidence="1">
    <location>
        <begin position="79"/>
        <end position="99"/>
    </location>
</feature>
<dbReference type="RefSeq" id="XP_044678623.1">
    <property type="nucleotide sequence ID" value="XM_044825706.1"/>
</dbReference>
<evidence type="ECO:0000256" key="1">
    <source>
        <dbReference type="SAM" id="MobiDB-lite"/>
    </source>
</evidence>
<dbReference type="AlphaFoldDB" id="A0A9P8DCV7"/>
<dbReference type="KEGG" id="fmu:J7337_008082"/>
<evidence type="ECO:0000313" key="3">
    <source>
        <dbReference type="Proteomes" id="UP000827133"/>
    </source>
</evidence>
<feature type="region of interest" description="Disordered" evidence="1">
    <location>
        <begin position="156"/>
        <end position="176"/>
    </location>
</feature>
<sequence length="176" mass="20206">MLKTRSGRLHPDELRATTSEFLPNSRGNIMGIFLMLVLKWYTEFQQLLIIRDSRNLLATKTSLGKKDCHYSSNRSYNMRPEEIRREDSTKASDQKTHKPRFDLIDDDSGICKSDGIPILAQSREGQGLCRDEIQSLKAMTKTENINDSYRYLNTLPPLKPGQLHATTEELDDRESS</sequence>
<feature type="region of interest" description="Disordered" evidence="1">
    <location>
        <begin position="69"/>
        <end position="99"/>
    </location>
</feature>
<proteinExistence type="predicted"/>
<name>A0A9P8DCV7_9HYPO</name>
<reference evidence="2" key="1">
    <citation type="journal article" date="2021" name="Mol. Plant Microbe Interact.">
        <title>Telomere to telomere genome assembly of Fusarium musae F31, causal agent of crown rot disease of banana.</title>
        <authorList>
            <person name="Degradi L."/>
            <person name="Tava V."/>
            <person name="Kunova A."/>
            <person name="Cortesi P."/>
            <person name="Saracchi M."/>
            <person name="Pasquali M."/>
        </authorList>
    </citation>
    <scope>NUCLEOTIDE SEQUENCE</scope>
    <source>
        <strain evidence="2">F31</strain>
    </source>
</reference>
<accession>A0A9P8DCV7</accession>
<dbReference type="EMBL" id="JAHBCI010000006">
    <property type="protein sequence ID" value="KAG9499623.1"/>
    <property type="molecule type" value="Genomic_DNA"/>
</dbReference>
<dbReference type="GeneID" id="68315938"/>